<dbReference type="Pfam" id="PF13403">
    <property type="entry name" value="Hint_2"/>
    <property type="match status" value="1"/>
</dbReference>
<dbReference type="InterPro" id="IPR036844">
    <property type="entry name" value="Hint_dom_sf"/>
</dbReference>
<feature type="domain" description="Hedgehog/Intein (Hint)" evidence="1">
    <location>
        <begin position="32"/>
        <end position="175"/>
    </location>
</feature>
<proteinExistence type="predicted"/>
<keyword evidence="3" id="KW-1185">Reference proteome</keyword>
<dbReference type="AlphaFoldDB" id="A0A3R7LGT0"/>
<comment type="caution">
    <text evidence="2">The sequence shown here is derived from an EMBL/GenBank/DDBJ whole genome shotgun (WGS) entry which is preliminary data.</text>
</comment>
<organism evidence="2 3">
    <name type="scientific">Paracoccus methylarcula</name>
    <dbReference type="NCBI Taxonomy" id="72022"/>
    <lineage>
        <taxon>Bacteria</taxon>
        <taxon>Pseudomonadati</taxon>
        <taxon>Pseudomonadota</taxon>
        <taxon>Alphaproteobacteria</taxon>
        <taxon>Rhodobacterales</taxon>
        <taxon>Paracoccaceae</taxon>
        <taxon>Paracoccus</taxon>
    </lineage>
</organism>
<dbReference type="EMBL" id="PXNQ02000011">
    <property type="protein sequence ID" value="RNF33479.1"/>
    <property type="molecule type" value="Genomic_DNA"/>
</dbReference>
<accession>A0A3R7LGT0</accession>
<evidence type="ECO:0000313" key="2">
    <source>
        <dbReference type="EMBL" id="RNF33479.1"/>
    </source>
</evidence>
<name>A0A3R7LGT0_9RHOB</name>
<protein>
    <submittedName>
        <fullName evidence="2">Hemolysin</fullName>
    </submittedName>
</protein>
<dbReference type="Proteomes" id="UP000238137">
    <property type="component" value="Unassembled WGS sequence"/>
</dbReference>
<dbReference type="OrthoDB" id="7818989at2"/>
<sequence length="235" mass="26061">MEDITSIEITSVVSEDTWRNPDNNDDFWPAVVCFSAGTLIETSRGSVAVENLNRGDMIRTRDNGFQPIRWIGSRKIGTAELERNPGLRPVRIAAGALGNGLPLRDLVVSRQHRVLVQSPELDMAEALVPAKDLLALPGVEILDHLEHGVEYFHVLCENHEVLLAEGMPAESMLTGTEALKALDDTAREEIAILMPELRNVDYVPTPARRLLNGKPARKIVQRHLESRDPLSARVL</sequence>
<evidence type="ECO:0000259" key="1">
    <source>
        <dbReference type="Pfam" id="PF13403"/>
    </source>
</evidence>
<dbReference type="InterPro" id="IPR028992">
    <property type="entry name" value="Hedgehog/Intein_dom"/>
</dbReference>
<reference evidence="2" key="1">
    <citation type="submission" date="2018-05" db="EMBL/GenBank/DDBJ databases">
        <title>Reclassification of Methylarcula marina and Methylarcula terricola as Paracoccus methylarcula sp.nov., comb.nov. and Paracoccus terricola comb.nov.</title>
        <authorList>
            <person name="Shmareva M.N."/>
            <person name="Doronina N.V."/>
            <person name="Vasilenko O.V."/>
            <person name="Tarlachkov S.V."/>
            <person name="Trotsenko Y.A."/>
        </authorList>
    </citation>
    <scope>NUCLEOTIDE SEQUENCE [LARGE SCALE GENOMIC DNA]</scope>
    <source>
        <strain evidence="2">VKM B-2159</strain>
    </source>
</reference>
<dbReference type="SUPFAM" id="SSF51294">
    <property type="entry name" value="Hedgehog/intein (Hint) domain"/>
    <property type="match status" value="1"/>
</dbReference>
<gene>
    <name evidence="2" type="ORF">A7A09_016600</name>
</gene>
<dbReference type="Gene3D" id="2.170.16.10">
    <property type="entry name" value="Hedgehog/Intein (Hint) domain"/>
    <property type="match status" value="1"/>
</dbReference>
<evidence type="ECO:0000313" key="3">
    <source>
        <dbReference type="Proteomes" id="UP000238137"/>
    </source>
</evidence>